<evidence type="ECO:0000256" key="3">
    <source>
        <dbReference type="ARBA" id="ARBA00022630"/>
    </source>
</evidence>
<comment type="similarity">
    <text evidence="2">Belongs to the GMC oxidoreductase family.</text>
</comment>
<evidence type="ECO:0000313" key="8">
    <source>
        <dbReference type="RefSeq" id="WP_028312187.1"/>
    </source>
</evidence>
<protein>
    <submittedName>
        <fullName evidence="8">GMC oxidoreductase</fullName>
    </submittedName>
</protein>
<evidence type="ECO:0000259" key="6">
    <source>
        <dbReference type="PROSITE" id="PS51379"/>
    </source>
</evidence>
<keyword evidence="5" id="KW-0560">Oxidoreductase</keyword>
<sequence length="546" mass="58250">MAESLSSFDDFQPATPAGARPTPLYDVVIIGGGIAGAVYADRLAGRGLRILVLEKGANYPDHRRQFAESELAMWERVWPSSQYEVTGGAFGGAPNFGLGVGGGSLVWTNVCLRFLEHDFRMRSTFGAVDGADLADWPFDAATLAPWYAAAENLMGVSGAPLPWPGQRRQPYPTPAFDYYRSSRLIDGGLSQLGMRGAPGPVAISSRATASRPACVHCGFCRSSCRIDARFQADRALLWPLVARGSVELVSRAEVLRLVTGRDRRVVTGAEYVDLQSGTRRGVRGRIFIVCNNPMELPRLFLNSAGPGHPNGLANTNDLVGRHLFGHIGLVGMGVTDQCVNGGIGYNMGNIVSLDHAVARRGQSHVGGYVIESLNGAGAGVVAVDPLGTLRGSQLKEAMRGYDRSLYSVVFGEGLPVRDNRITLSSSRVDAHGMPQAHLHYAWHANDLAVWNAAGATLTKLFRAAGAGTVHLTAKPFEAHLAGTMRMGDDPRTSVVDRWGKVHELANVVVGGSAQFVTGSSVNPTLTLVALALRGADRLVRRFGLAS</sequence>
<accession>A0A8B6X5E1</accession>
<dbReference type="InterPro" id="IPR007867">
    <property type="entry name" value="GMC_OxRtase_C"/>
</dbReference>
<evidence type="ECO:0000313" key="7">
    <source>
        <dbReference type="Proteomes" id="UP000675920"/>
    </source>
</evidence>
<dbReference type="Pfam" id="PF13450">
    <property type="entry name" value="NAD_binding_8"/>
    <property type="match status" value="1"/>
</dbReference>
<reference evidence="8" key="1">
    <citation type="submission" date="2025-08" db="UniProtKB">
        <authorList>
            <consortium name="RefSeq"/>
        </authorList>
    </citation>
    <scope>IDENTIFICATION</scope>
</reference>
<evidence type="ECO:0000256" key="2">
    <source>
        <dbReference type="ARBA" id="ARBA00010790"/>
    </source>
</evidence>
<dbReference type="InterPro" id="IPR051473">
    <property type="entry name" value="P2Ox-like"/>
</dbReference>
<dbReference type="PANTHER" id="PTHR42784:SF1">
    <property type="entry name" value="PYRANOSE 2-OXIDASE"/>
    <property type="match status" value="1"/>
</dbReference>
<dbReference type="SUPFAM" id="SSF51905">
    <property type="entry name" value="FAD/NAD(P)-binding domain"/>
    <property type="match status" value="1"/>
</dbReference>
<dbReference type="GO" id="GO:0016614">
    <property type="term" value="F:oxidoreductase activity, acting on CH-OH group of donors"/>
    <property type="evidence" value="ECO:0007669"/>
    <property type="project" value="InterPro"/>
</dbReference>
<dbReference type="InterPro" id="IPR036188">
    <property type="entry name" value="FAD/NAD-bd_sf"/>
</dbReference>
<comment type="cofactor">
    <cofactor evidence="1">
        <name>FAD</name>
        <dbReference type="ChEBI" id="CHEBI:57692"/>
    </cofactor>
</comment>
<dbReference type="PROSITE" id="PS51379">
    <property type="entry name" value="4FE4S_FER_2"/>
    <property type="match status" value="1"/>
</dbReference>
<dbReference type="InterPro" id="IPR017896">
    <property type="entry name" value="4Fe4S_Fe-S-bd"/>
</dbReference>
<name>A0A8B6X5E1_9BURK</name>
<dbReference type="SUPFAM" id="SSF54373">
    <property type="entry name" value="FAD-linked reductases, C-terminal domain"/>
    <property type="match status" value="1"/>
</dbReference>
<dbReference type="Gene3D" id="3.50.50.60">
    <property type="entry name" value="FAD/NAD(P)-binding domain"/>
    <property type="match status" value="2"/>
</dbReference>
<dbReference type="AlphaFoldDB" id="A0A8B6X5E1"/>
<evidence type="ECO:0000256" key="4">
    <source>
        <dbReference type="ARBA" id="ARBA00022827"/>
    </source>
</evidence>
<dbReference type="Pfam" id="PF00732">
    <property type="entry name" value="GMC_oxred_N"/>
    <property type="match status" value="1"/>
</dbReference>
<dbReference type="RefSeq" id="WP_028312187.1">
    <property type="nucleotide sequence ID" value="NZ_AXWS01000015.1"/>
</dbReference>
<proteinExistence type="inferred from homology"/>
<dbReference type="GO" id="GO:0050660">
    <property type="term" value="F:flavin adenine dinucleotide binding"/>
    <property type="evidence" value="ECO:0007669"/>
    <property type="project" value="InterPro"/>
</dbReference>
<dbReference type="OrthoDB" id="9787779at2"/>
<dbReference type="InterPro" id="IPR000172">
    <property type="entry name" value="GMC_OxRdtase_N"/>
</dbReference>
<dbReference type="PANTHER" id="PTHR42784">
    <property type="entry name" value="PYRANOSE 2-OXIDASE"/>
    <property type="match status" value="1"/>
</dbReference>
<keyword evidence="7" id="KW-1185">Reference proteome</keyword>
<feature type="domain" description="4Fe-4S ferredoxin-type" evidence="6">
    <location>
        <begin position="205"/>
        <end position="234"/>
    </location>
</feature>
<evidence type="ECO:0000256" key="5">
    <source>
        <dbReference type="ARBA" id="ARBA00023002"/>
    </source>
</evidence>
<organism evidence="7 8">
    <name type="scientific">Derxia gummosa DSM 723</name>
    <dbReference type="NCBI Taxonomy" id="1121388"/>
    <lineage>
        <taxon>Bacteria</taxon>
        <taxon>Pseudomonadati</taxon>
        <taxon>Pseudomonadota</taxon>
        <taxon>Betaproteobacteria</taxon>
        <taxon>Burkholderiales</taxon>
        <taxon>Alcaligenaceae</taxon>
        <taxon>Derxia</taxon>
    </lineage>
</organism>
<dbReference type="Proteomes" id="UP000675920">
    <property type="component" value="Unplaced"/>
</dbReference>
<evidence type="ECO:0000256" key="1">
    <source>
        <dbReference type="ARBA" id="ARBA00001974"/>
    </source>
</evidence>
<keyword evidence="4" id="KW-0274">FAD</keyword>
<dbReference type="Pfam" id="PF05199">
    <property type="entry name" value="GMC_oxred_C"/>
    <property type="match status" value="1"/>
</dbReference>
<keyword evidence="3" id="KW-0285">Flavoprotein</keyword>